<gene>
    <name evidence="3" type="ORF">BCF46_3783</name>
</gene>
<dbReference type="InterPro" id="IPR018712">
    <property type="entry name" value="Tle1-like_cat"/>
</dbReference>
<accession>A0A497V730</accession>
<dbReference type="OrthoDB" id="4378831at2"/>
<dbReference type="PANTHER" id="PTHR33840">
    <property type="match status" value="1"/>
</dbReference>
<feature type="region of interest" description="Disordered" evidence="1">
    <location>
        <begin position="446"/>
        <end position="467"/>
    </location>
</feature>
<evidence type="ECO:0000313" key="4">
    <source>
        <dbReference type="Proteomes" id="UP000269157"/>
    </source>
</evidence>
<evidence type="ECO:0000313" key="3">
    <source>
        <dbReference type="EMBL" id="RLJ36315.1"/>
    </source>
</evidence>
<dbReference type="PANTHER" id="PTHR33840:SF1">
    <property type="entry name" value="TLE1 PHOSPHOLIPASE DOMAIN-CONTAINING PROTEIN"/>
    <property type="match status" value="1"/>
</dbReference>
<comment type="caution">
    <text evidence="3">The sequence shown here is derived from an EMBL/GenBank/DDBJ whole genome shotgun (WGS) entry which is preliminary data.</text>
</comment>
<name>A0A497V730_9RHOB</name>
<dbReference type="Proteomes" id="UP000269157">
    <property type="component" value="Unassembled WGS sequence"/>
</dbReference>
<proteinExistence type="predicted"/>
<evidence type="ECO:0000259" key="2">
    <source>
        <dbReference type="Pfam" id="PF09994"/>
    </source>
</evidence>
<feature type="domain" description="T6SS Phospholipase effector Tle1-like catalytic" evidence="2">
    <location>
        <begin position="198"/>
        <end position="289"/>
    </location>
</feature>
<dbReference type="GO" id="GO:0016787">
    <property type="term" value="F:hydrolase activity"/>
    <property type="evidence" value="ECO:0007669"/>
    <property type="project" value="UniProtKB-KW"/>
</dbReference>
<dbReference type="Pfam" id="PF09994">
    <property type="entry name" value="T6SS_Tle1-like_cat"/>
    <property type="match status" value="1"/>
</dbReference>
<organism evidence="3 4">
    <name type="scientific">Litoreibacter meonggei</name>
    <dbReference type="NCBI Taxonomy" id="1049199"/>
    <lineage>
        <taxon>Bacteria</taxon>
        <taxon>Pseudomonadati</taxon>
        <taxon>Pseudomonadota</taxon>
        <taxon>Alphaproteobacteria</taxon>
        <taxon>Rhodobacterales</taxon>
        <taxon>Roseobacteraceae</taxon>
        <taxon>Litoreibacter</taxon>
    </lineage>
</organism>
<dbReference type="RefSeq" id="WP_121028089.1">
    <property type="nucleotide sequence ID" value="NZ_RCCE01000008.1"/>
</dbReference>
<dbReference type="EMBL" id="RCCE01000008">
    <property type="protein sequence ID" value="RLJ36315.1"/>
    <property type="molecule type" value="Genomic_DNA"/>
</dbReference>
<keyword evidence="3" id="KW-0378">Hydrolase</keyword>
<reference evidence="3 4" key="1">
    <citation type="submission" date="2018-10" db="EMBL/GenBank/DDBJ databases">
        <title>Genomic Encyclopedia of Archaeal and Bacterial Type Strains, Phase II (KMG-II): from individual species to whole genera.</title>
        <authorList>
            <person name="Goeker M."/>
        </authorList>
    </citation>
    <scope>NUCLEOTIDE SEQUENCE [LARGE SCALE GENOMIC DNA]</scope>
    <source>
        <strain evidence="3 4">DSM 29466</strain>
    </source>
</reference>
<sequence>MAGMSTAAIESGAAADMAALGSAHAGAVVQTCPKVSLEIGVFFDGTGNNEQNAQTGGEGSYANARSNVSLLKDLYYNDGNRYDTTNACGGYERRYRNLYVQGIGTETGEEDDVWGSAMGIGERGVENRVIEAALDVGEMINRLSPGVEPEEVVLDVFGFSRGAAAARHFVNGFNAGRLDYKRVGWIDLMPLLGWTNDKHARLPKDRNIRLRFVGIFDTVAAIAGDITADNGDVDVHLKTASAETIFHLTAEDEIRHSFSLNDNQPSGGEVERLPGVHSNVGGGYPQNFKERPVIRMPTTGVGYSNAQAQTAQAGAVAQLRATMMADAAVFIAEGWITPADLPGAWELESTPIETETVAYGNTYRTYYRWSILTRLNRPWMRHELSRIALRKMYDKATSSDVPMKAFPGSGEYAVPGDLSSASDAVVKRNFTHHSANYNDIYPVIGAPMRERRGRKRKVHPNQPGRAK</sequence>
<evidence type="ECO:0000256" key="1">
    <source>
        <dbReference type="SAM" id="MobiDB-lite"/>
    </source>
</evidence>
<dbReference type="AlphaFoldDB" id="A0A497V730"/>
<protein>
    <submittedName>
        <fullName evidence="3">Putative alpha/beta hydrolase family protein DUF2235</fullName>
    </submittedName>
</protein>
<keyword evidence="4" id="KW-1185">Reference proteome</keyword>